<sequence>MRKTKIICTIGPASESEDMIRKLVENGMNAARLNFSHGSYEEHGNRIKLIKKIREELNKPIAIILDNKGPELRTGNFKVDSVELSEGQKYILTTRQVLGDETICSVNYEKLHEDLKAGDRVLINDGLVGLEVEKIEGQDIHCKVLNSGVISSHKNMNIPGVKINLPALTKKDIEDIKFGIEQGIDIIAASFIRKAADVIAIRKVLEDNDGEGILIVSKIENQEGVDNIDDIIKFSDAIMVARGDLGVAIPTEDVPVVQKMIIEKCNMAGKPVITATQMLDSMIRNPRPTRAEASDVANAIFDGTDAIMLSGETANGKYPIEAVATMSRIAQKAESALNYDSMLRKRRKYHSQSVPDAISLATVTTAMELNASAIITATQSGHTARMVSKYRPQCNVIAATPFKRVARKLAIVWGVYPIITERMESADDVMDKSVNEALIQGYVKKGDLVVLAAGVPVGFTGTTNLMKVHIVGDILVKGRGVGIATYGNAYVAKSINDINKNFNDGNILVVKELSKEYINVIGRIGGIIAEEGGLTSHTAVECISMGIPVIVGAHGATEVIKTGILITMDTRNGVVYSGRANVL</sequence>
<evidence type="ECO:0000256" key="8">
    <source>
        <dbReference type="ARBA" id="ARBA00022679"/>
    </source>
</evidence>
<dbReference type="UniPathway" id="UPA00109">
    <property type="reaction ID" value="UER00188"/>
</dbReference>
<dbReference type="InterPro" id="IPR001697">
    <property type="entry name" value="Pyr_Knase"/>
</dbReference>
<dbReference type="NCBIfam" id="NF004491">
    <property type="entry name" value="PRK05826.1"/>
    <property type="match status" value="1"/>
</dbReference>
<evidence type="ECO:0000256" key="2">
    <source>
        <dbReference type="ARBA" id="ARBA00001958"/>
    </source>
</evidence>
<evidence type="ECO:0000256" key="5">
    <source>
        <dbReference type="ARBA" id="ARBA00008663"/>
    </source>
</evidence>
<dbReference type="GO" id="GO:0030955">
    <property type="term" value="F:potassium ion binding"/>
    <property type="evidence" value="ECO:0007669"/>
    <property type="project" value="UniProtKB-UniRule"/>
</dbReference>
<dbReference type="InterPro" id="IPR036918">
    <property type="entry name" value="Pyrv_Knase_C_sf"/>
</dbReference>
<dbReference type="EC" id="2.7.1.40" evidence="6 17"/>
<dbReference type="NCBIfam" id="TIGR01064">
    <property type="entry name" value="pyruv_kin"/>
    <property type="match status" value="1"/>
</dbReference>
<dbReference type="Pfam" id="PF00224">
    <property type="entry name" value="PK"/>
    <property type="match status" value="1"/>
</dbReference>
<evidence type="ECO:0000256" key="18">
    <source>
        <dbReference type="RuleBase" id="RU000504"/>
    </source>
</evidence>
<dbReference type="EMBL" id="FUYH01000029">
    <property type="protein sequence ID" value="SKA98429.1"/>
    <property type="molecule type" value="Genomic_DNA"/>
</dbReference>
<evidence type="ECO:0000256" key="16">
    <source>
        <dbReference type="ARBA" id="ARBA00023317"/>
    </source>
</evidence>
<dbReference type="STRING" id="1147123.SAMN05443428_1294"/>
<dbReference type="GO" id="GO:0016301">
    <property type="term" value="F:kinase activity"/>
    <property type="evidence" value="ECO:0007669"/>
    <property type="project" value="UniProtKB-KW"/>
</dbReference>
<protein>
    <recommendedName>
        <fullName evidence="7 17">Pyruvate kinase</fullName>
        <ecNumber evidence="6 17">2.7.1.40</ecNumber>
    </recommendedName>
</protein>
<dbReference type="RefSeq" id="WP_078697553.1">
    <property type="nucleotide sequence ID" value="NZ_FUYH01000029.1"/>
</dbReference>
<dbReference type="Proteomes" id="UP000190105">
    <property type="component" value="Unassembled WGS sequence"/>
</dbReference>
<feature type="domain" description="Pyruvate kinase C-terminal" evidence="21">
    <location>
        <begin position="356"/>
        <end position="469"/>
    </location>
</feature>
<dbReference type="PROSITE" id="PS00110">
    <property type="entry name" value="PYRUVATE_KINASE"/>
    <property type="match status" value="1"/>
</dbReference>
<dbReference type="InterPro" id="IPR008279">
    <property type="entry name" value="PEP-util_enz_mobile_dom"/>
</dbReference>
<name>A0A1T4Y9H6_9CLOT</name>
<dbReference type="AlphaFoldDB" id="A0A1T4Y9H6"/>
<evidence type="ECO:0000256" key="9">
    <source>
        <dbReference type="ARBA" id="ARBA00022723"/>
    </source>
</evidence>
<accession>A0A1T4Y9H6</accession>
<dbReference type="Gene3D" id="3.40.1380.20">
    <property type="entry name" value="Pyruvate kinase, C-terminal domain"/>
    <property type="match status" value="1"/>
</dbReference>
<dbReference type="InterPro" id="IPR011037">
    <property type="entry name" value="Pyrv_Knase-like_insert_dom_sf"/>
</dbReference>
<dbReference type="NCBIfam" id="NF004978">
    <property type="entry name" value="PRK06354.1"/>
    <property type="match status" value="1"/>
</dbReference>
<proteinExistence type="inferred from homology"/>
<keyword evidence="15 18" id="KW-0324">Glycolysis</keyword>
<dbReference type="InterPro" id="IPR015795">
    <property type="entry name" value="Pyrv_Knase_C"/>
</dbReference>
<evidence type="ECO:0000256" key="4">
    <source>
        <dbReference type="ARBA" id="ARBA00006237"/>
    </source>
</evidence>
<evidence type="ECO:0000256" key="10">
    <source>
        <dbReference type="ARBA" id="ARBA00022741"/>
    </source>
</evidence>
<evidence type="ECO:0000256" key="1">
    <source>
        <dbReference type="ARBA" id="ARBA00001946"/>
    </source>
</evidence>
<dbReference type="SUPFAM" id="SSF51621">
    <property type="entry name" value="Phosphoenolpyruvate/pyruvate domain"/>
    <property type="match status" value="1"/>
</dbReference>
<evidence type="ECO:0000256" key="12">
    <source>
        <dbReference type="ARBA" id="ARBA00022840"/>
    </source>
</evidence>
<dbReference type="InterPro" id="IPR015806">
    <property type="entry name" value="Pyrv_Knase_insert_dom_sf"/>
</dbReference>
<dbReference type="PANTHER" id="PTHR11817">
    <property type="entry name" value="PYRUVATE KINASE"/>
    <property type="match status" value="1"/>
</dbReference>
<dbReference type="Gene3D" id="2.40.33.10">
    <property type="entry name" value="PK beta-barrel domain-like"/>
    <property type="match status" value="1"/>
</dbReference>
<dbReference type="PRINTS" id="PR01050">
    <property type="entry name" value="PYRUVTKNASE"/>
</dbReference>
<evidence type="ECO:0000256" key="17">
    <source>
        <dbReference type="NCBIfam" id="TIGR01064"/>
    </source>
</evidence>
<dbReference type="Pfam" id="PF02887">
    <property type="entry name" value="PK_C"/>
    <property type="match status" value="1"/>
</dbReference>
<comment type="pathway">
    <text evidence="3 18">Carbohydrate degradation; glycolysis; pyruvate from D-glyceraldehyde 3-phosphate: step 5/5.</text>
</comment>
<dbReference type="GO" id="GO:0004743">
    <property type="term" value="F:pyruvate kinase activity"/>
    <property type="evidence" value="ECO:0007669"/>
    <property type="project" value="UniProtKB-UniRule"/>
</dbReference>
<keyword evidence="13 18" id="KW-0460">Magnesium</keyword>
<comment type="cofactor">
    <cofactor evidence="2">
        <name>K(+)</name>
        <dbReference type="ChEBI" id="CHEBI:29103"/>
    </cofactor>
</comment>
<dbReference type="InterPro" id="IPR015793">
    <property type="entry name" value="Pyrv_Knase_brl"/>
</dbReference>
<evidence type="ECO:0000256" key="6">
    <source>
        <dbReference type="ARBA" id="ARBA00012142"/>
    </source>
</evidence>
<dbReference type="InterPro" id="IPR040442">
    <property type="entry name" value="Pyrv_kinase-like_dom_sf"/>
</dbReference>
<dbReference type="SUPFAM" id="SSF52009">
    <property type="entry name" value="Phosphohistidine domain"/>
    <property type="match status" value="1"/>
</dbReference>
<comment type="similarity">
    <text evidence="5 18">Belongs to the pyruvate kinase family.</text>
</comment>
<evidence type="ECO:0000259" key="19">
    <source>
        <dbReference type="Pfam" id="PF00224"/>
    </source>
</evidence>
<dbReference type="GO" id="GO:0006950">
    <property type="term" value="P:response to stress"/>
    <property type="evidence" value="ECO:0007669"/>
    <property type="project" value="UniProtKB-ARBA"/>
</dbReference>
<dbReference type="GO" id="GO:0000287">
    <property type="term" value="F:magnesium ion binding"/>
    <property type="evidence" value="ECO:0007669"/>
    <property type="project" value="UniProtKB-UniRule"/>
</dbReference>
<evidence type="ECO:0000256" key="11">
    <source>
        <dbReference type="ARBA" id="ARBA00022777"/>
    </source>
</evidence>
<feature type="domain" description="Pyruvate kinase barrel" evidence="19">
    <location>
        <begin position="1"/>
        <end position="323"/>
    </location>
</feature>
<keyword evidence="11 18" id="KW-0418">Kinase</keyword>
<keyword evidence="9" id="KW-0479">Metal-binding</keyword>
<keyword evidence="10" id="KW-0547">Nucleotide-binding</keyword>
<dbReference type="Gene3D" id="3.50.30.10">
    <property type="entry name" value="Phosphohistidine domain"/>
    <property type="match status" value="1"/>
</dbReference>
<feature type="domain" description="PEP-utilising enzyme mobile" evidence="20">
    <location>
        <begin position="502"/>
        <end position="573"/>
    </location>
</feature>
<evidence type="ECO:0000256" key="14">
    <source>
        <dbReference type="ARBA" id="ARBA00022958"/>
    </source>
</evidence>
<keyword evidence="12" id="KW-0067">ATP-binding</keyword>
<evidence type="ECO:0000256" key="13">
    <source>
        <dbReference type="ARBA" id="ARBA00022842"/>
    </source>
</evidence>
<dbReference type="Pfam" id="PF00391">
    <property type="entry name" value="PEP-utilizers"/>
    <property type="match status" value="1"/>
</dbReference>
<dbReference type="SUPFAM" id="SSF52935">
    <property type="entry name" value="PK C-terminal domain-like"/>
    <property type="match status" value="1"/>
</dbReference>
<gene>
    <name evidence="22" type="ORF">SAMN05443428_1294</name>
</gene>
<keyword evidence="16 22" id="KW-0670">Pyruvate</keyword>
<organism evidence="22 23">
    <name type="scientific">Caloramator quimbayensis</name>
    <dbReference type="NCBI Taxonomy" id="1147123"/>
    <lineage>
        <taxon>Bacteria</taxon>
        <taxon>Bacillati</taxon>
        <taxon>Bacillota</taxon>
        <taxon>Clostridia</taxon>
        <taxon>Eubacteriales</taxon>
        <taxon>Clostridiaceae</taxon>
        <taxon>Caloramator</taxon>
    </lineage>
</organism>
<dbReference type="FunFam" id="2.40.33.10:FF:000001">
    <property type="entry name" value="Pyruvate kinase"/>
    <property type="match status" value="1"/>
</dbReference>
<dbReference type="GO" id="GO:0005524">
    <property type="term" value="F:ATP binding"/>
    <property type="evidence" value="ECO:0007669"/>
    <property type="project" value="UniProtKB-KW"/>
</dbReference>
<dbReference type="Gene3D" id="3.20.20.60">
    <property type="entry name" value="Phosphoenolpyruvate-binding domains"/>
    <property type="match status" value="1"/>
</dbReference>
<evidence type="ECO:0000259" key="21">
    <source>
        <dbReference type="Pfam" id="PF02887"/>
    </source>
</evidence>
<keyword evidence="14" id="KW-0630">Potassium</keyword>
<evidence type="ECO:0000256" key="3">
    <source>
        <dbReference type="ARBA" id="ARBA00004997"/>
    </source>
</evidence>
<dbReference type="InterPro" id="IPR015813">
    <property type="entry name" value="Pyrv/PenolPyrv_kinase-like_dom"/>
</dbReference>
<dbReference type="InterPro" id="IPR018209">
    <property type="entry name" value="Pyrv_Knase_AS"/>
</dbReference>
<reference evidence="23" key="1">
    <citation type="submission" date="2017-02" db="EMBL/GenBank/DDBJ databases">
        <authorList>
            <person name="Varghese N."/>
            <person name="Submissions S."/>
        </authorList>
    </citation>
    <scope>NUCLEOTIDE SEQUENCE [LARGE SCALE GENOMIC DNA]</scope>
    <source>
        <strain evidence="23">USBA 833</strain>
    </source>
</reference>
<comment type="similarity">
    <text evidence="4">In the C-terminal section; belongs to the PEP-utilizing enzyme family.</text>
</comment>
<dbReference type="OrthoDB" id="9812123at2"/>
<keyword evidence="8 18" id="KW-0808">Transferase</keyword>
<evidence type="ECO:0000256" key="15">
    <source>
        <dbReference type="ARBA" id="ARBA00023152"/>
    </source>
</evidence>
<evidence type="ECO:0000313" key="22">
    <source>
        <dbReference type="EMBL" id="SKA98429.1"/>
    </source>
</evidence>
<comment type="cofactor">
    <cofactor evidence="1">
        <name>Mg(2+)</name>
        <dbReference type="ChEBI" id="CHEBI:18420"/>
    </cofactor>
</comment>
<dbReference type="SUPFAM" id="SSF50800">
    <property type="entry name" value="PK beta-barrel domain-like"/>
    <property type="match status" value="1"/>
</dbReference>
<keyword evidence="23" id="KW-1185">Reference proteome</keyword>
<evidence type="ECO:0000259" key="20">
    <source>
        <dbReference type="Pfam" id="PF00391"/>
    </source>
</evidence>
<evidence type="ECO:0000256" key="7">
    <source>
        <dbReference type="ARBA" id="ARBA00018587"/>
    </source>
</evidence>
<comment type="catalytic activity">
    <reaction evidence="18">
        <text>pyruvate + ATP = phosphoenolpyruvate + ADP + H(+)</text>
        <dbReference type="Rhea" id="RHEA:18157"/>
        <dbReference type="ChEBI" id="CHEBI:15361"/>
        <dbReference type="ChEBI" id="CHEBI:15378"/>
        <dbReference type="ChEBI" id="CHEBI:30616"/>
        <dbReference type="ChEBI" id="CHEBI:58702"/>
        <dbReference type="ChEBI" id="CHEBI:456216"/>
        <dbReference type="EC" id="2.7.1.40"/>
    </reaction>
</comment>
<evidence type="ECO:0000313" key="23">
    <source>
        <dbReference type="Proteomes" id="UP000190105"/>
    </source>
</evidence>
<dbReference type="InterPro" id="IPR036637">
    <property type="entry name" value="Phosphohistidine_dom_sf"/>
</dbReference>
<dbReference type="FunFam" id="3.20.20.60:FF:000001">
    <property type="entry name" value="Pyruvate kinase"/>
    <property type="match status" value="1"/>
</dbReference>